<accession>A0ABV3JUR1</accession>
<keyword evidence="3" id="KW-1185">Reference proteome</keyword>
<name>A0ABV3JUR1_STRON</name>
<organism evidence="2 3">
    <name type="scientific">Streptomyces orinoci</name>
    <name type="common">Streptoverticillium orinoci</name>
    <dbReference type="NCBI Taxonomy" id="67339"/>
    <lineage>
        <taxon>Bacteria</taxon>
        <taxon>Bacillati</taxon>
        <taxon>Actinomycetota</taxon>
        <taxon>Actinomycetes</taxon>
        <taxon>Kitasatosporales</taxon>
        <taxon>Streptomycetaceae</taxon>
        <taxon>Streptomyces</taxon>
    </lineage>
</organism>
<comment type="caution">
    <text evidence="2">The sequence shown here is derived from an EMBL/GenBank/DDBJ whole genome shotgun (WGS) entry which is preliminary data.</text>
</comment>
<gene>
    <name evidence="2" type="ORF">AB0L16_09045</name>
</gene>
<dbReference type="Proteomes" id="UP001552594">
    <property type="component" value="Unassembled WGS sequence"/>
</dbReference>
<feature type="region of interest" description="Disordered" evidence="1">
    <location>
        <begin position="117"/>
        <end position="147"/>
    </location>
</feature>
<sequence length="174" mass="18603">MAELSVRADELVVRLAWWEKAAARRGNVRVPLAAVEKVSVQPWWRALRGMPGRGLWMPGTLSVGVRELGGAQDFVVLRPRQGAAACIDLRPGSAPFARIAVSGPCPQATVATVRTARSRQECSRPAAAADPEPDDAPKNATGQPVFTPRPATVIATTGWPVFVRLASAATSRCW</sequence>
<protein>
    <submittedName>
        <fullName evidence="2">Uncharacterized protein</fullName>
    </submittedName>
</protein>
<dbReference type="EMBL" id="JBFAUK010000005">
    <property type="protein sequence ID" value="MEV5506612.1"/>
    <property type="molecule type" value="Genomic_DNA"/>
</dbReference>
<evidence type="ECO:0000256" key="1">
    <source>
        <dbReference type="SAM" id="MobiDB-lite"/>
    </source>
</evidence>
<evidence type="ECO:0000313" key="2">
    <source>
        <dbReference type="EMBL" id="MEV5506612.1"/>
    </source>
</evidence>
<dbReference type="RefSeq" id="WP_193553380.1">
    <property type="nucleotide sequence ID" value="NZ_JBFAUK010000005.1"/>
</dbReference>
<proteinExistence type="predicted"/>
<reference evidence="2 3" key="1">
    <citation type="submission" date="2024-06" db="EMBL/GenBank/DDBJ databases">
        <title>The Natural Products Discovery Center: Release of the First 8490 Sequenced Strains for Exploring Actinobacteria Biosynthetic Diversity.</title>
        <authorList>
            <person name="Kalkreuter E."/>
            <person name="Kautsar S.A."/>
            <person name="Yang D."/>
            <person name="Bader C.D."/>
            <person name="Teijaro C.N."/>
            <person name="Fluegel L."/>
            <person name="Davis C.M."/>
            <person name="Simpson J.R."/>
            <person name="Lauterbach L."/>
            <person name="Steele A.D."/>
            <person name="Gui C."/>
            <person name="Meng S."/>
            <person name="Li G."/>
            <person name="Viehrig K."/>
            <person name="Ye F."/>
            <person name="Su P."/>
            <person name="Kiefer A.F."/>
            <person name="Nichols A."/>
            <person name="Cepeda A.J."/>
            <person name="Yan W."/>
            <person name="Fan B."/>
            <person name="Jiang Y."/>
            <person name="Adhikari A."/>
            <person name="Zheng C.-J."/>
            <person name="Schuster L."/>
            <person name="Cowan T.M."/>
            <person name="Smanski M.J."/>
            <person name="Chevrette M.G."/>
            <person name="De Carvalho L.P.S."/>
            <person name="Shen B."/>
        </authorList>
    </citation>
    <scope>NUCLEOTIDE SEQUENCE [LARGE SCALE GENOMIC DNA]</scope>
    <source>
        <strain evidence="2 3">NPDC052347</strain>
    </source>
</reference>
<evidence type="ECO:0000313" key="3">
    <source>
        <dbReference type="Proteomes" id="UP001552594"/>
    </source>
</evidence>